<sequence>MLMSFEQVKLETVDQVCEILRKQLALLAGSTVTGESKFATLGANSLDTGIYHNYAYRRIYIKFVILVFFHDPNGYMIEICNCDNLPVLPLPVLPLSSSALIKEVPTLMSASCKRAAAILGYGIMMESLSMEMINMSF</sequence>
<gene>
    <name evidence="1" type="ORF">BVC80_1523g3</name>
</gene>
<dbReference type="OrthoDB" id="448946at2759"/>
<reference evidence="1 2" key="1">
    <citation type="journal article" date="2017" name="Mol. Plant">
        <title>The Genome of Medicinal Plant Macleaya cordata Provides New Insights into Benzylisoquinoline Alkaloids Metabolism.</title>
        <authorList>
            <person name="Liu X."/>
            <person name="Liu Y."/>
            <person name="Huang P."/>
            <person name="Ma Y."/>
            <person name="Qing Z."/>
            <person name="Tang Q."/>
            <person name="Cao H."/>
            <person name="Cheng P."/>
            <person name="Zheng Y."/>
            <person name="Yuan Z."/>
            <person name="Zhou Y."/>
            <person name="Liu J."/>
            <person name="Tang Z."/>
            <person name="Zhuo Y."/>
            <person name="Zhang Y."/>
            <person name="Yu L."/>
            <person name="Huang J."/>
            <person name="Yang P."/>
            <person name="Peng Q."/>
            <person name="Zhang J."/>
            <person name="Jiang W."/>
            <person name="Zhang Z."/>
            <person name="Lin K."/>
            <person name="Ro D.K."/>
            <person name="Chen X."/>
            <person name="Xiong X."/>
            <person name="Shang Y."/>
            <person name="Huang S."/>
            <person name="Zeng J."/>
        </authorList>
    </citation>
    <scope>NUCLEOTIDE SEQUENCE [LARGE SCALE GENOMIC DNA]</scope>
    <source>
        <strain evidence="2">cv. BLH2017</strain>
        <tissue evidence="1">Root</tissue>
    </source>
</reference>
<dbReference type="STRING" id="56857.A0A200PMX5"/>
<dbReference type="GO" id="GO:0000036">
    <property type="term" value="F:acyl carrier activity"/>
    <property type="evidence" value="ECO:0007669"/>
    <property type="project" value="InterPro"/>
</dbReference>
<organism evidence="1 2">
    <name type="scientific">Macleaya cordata</name>
    <name type="common">Five-seeded plume-poppy</name>
    <name type="synonym">Bocconia cordata</name>
    <dbReference type="NCBI Taxonomy" id="56857"/>
    <lineage>
        <taxon>Eukaryota</taxon>
        <taxon>Viridiplantae</taxon>
        <taxon>Streptophyta</taxon>
        <taxon>Embryophyta</taxon>
        <taxon>Tracheophyta</taxon>
        <taxon>Spermatophyta</taxon>
        <taxon>Magnoliopsida</taxon>
        <taxon>Ranunculales</taxon>
        <taxon>Papaveraceae</taxon>
        <taxon>Papaveroideae</taxon>
        <taxon>Macleaya</taxon>
    </lineage>
</organism>
<accession>A0A200PMX5</accession>
<evidence type="ECO:0000313" key="2">
    <source>
        <dbReference type="Proteomes" id="UP000195402"/>
    </source>
</evidence>
<proteinExistence type="predicted"/>
<dbReference type="EMBL" id="MVGT01004414">
    <property type="protein sequence ID" value="OUZ99550.1"/>
    <property type="molecule type" value="Genomic_DNA"/>
</dbReference>
<dbReference type="InParanoid" id="A0A200PMX5"/>
<protein>
    <submittedName>
        <fullName evidence="1">Acyl carrier protein-like</fullName>
    </submittedName>
</protein>
<comment type="caution">
    <text evidence="1">The sequence shown here is derived from an EMBL/GenBank/DDBJ whole genome shotgun (WGS) entry which is preliminary data.</text>
</comment>
<keyword evidence="2" id="KW-1185">Reference proteome</keyword>
<name>A0A200PMX5_MACCD</name>
<dbReference type="Proteomes" id="UP000195402">
    <property type="component" value="Unassembled WGS sequence"/>
</dbReference>
<dbReference type="InterPro" id="IPR044813">
    <property type="entry name" value="ACP_chloroplastic"/>
</dbReference>
<dbReference type="AlphaFoldDB" id="A0A200PMX5"/>
<dbReference type="PANTHER" id="PTHR46153">
    <property type="entry name" value="ACYL CARRIER PROTEIN"/>
    <property type="match status" value="1"/>
</dbReference>
<evidence type="ECO:0000313" key="1">
    <source>
        <dbReference type="EMBL" id="OUZ99550.1"/>
    </source>
</evidence>
<dbReference type="PANTHER" id="PTHR46153:SF20">
    <property type="entry name" value="ACYL CARRIER PROTEIN 2, CHLOROPLASTIC-RELATED"/>
    <property type="match status" value="1"/>
</dbReference>